<keyword evidence="5" id="KW-0812">Transmembrane</keyword>
<dbReference type="PANTHER" id="PTHR42711">
    <property type="entry name" value="ABC TRANSPORTER ATP-BINDING PROTEIN"/>
    <property type="match status" value="1"/>
</dbReference>
<feature type="transmembrane region" description="Helical" evidence="5">
    <location>
        <begin position="48"/>
        <end position="69"/>
    </location>
</feature>
<evidence type="ECO:0000256" key="4">
    <source>
        <dbReference type="ARBA" id="ARBA00022840"/>
    </source>
</evidence>
<name>A0A811T8U0_9EURY</name>
<accession>A0A811T8U0</accession>
<reference evidence="7" key="1">
    <citation type="submission" date="2020-10" db="EMBL/GenBank/DDBJ databases">
        <authorList>
            <person name="Hahn C.J."/>
            <person name="Laso-Perez R."/>
            <person name="Vulcano F."/>
            <person name="Vaziourakis K.-M."/>
            <person name="Stokke R."/>
            <person name="Steen I.H."/>
            <person name="Teske A."/>
            <person name="Boetius A."/>
            <person name="Liebeke M."/>
            <person name="Amann R."/>
            <person name="Knittel K."/>
        </authorList>
    </citation>
    <scope>NUCLEOTIDE SEQUENCE</scope>
    <source>
        <strain evidence="7">Gfbio:e3339647-f889-4370-9287-4fb5cb688e4c:AG392M11_GoMArc1</strain>
    </source>
</reference>
<dbReference type="AlphaFoldDB" id="A0A811T8U0"/>
<evidence type="ECO:0000313" key="8">
    <source>
        <dbReference type="EMBL" id="CAD6492084.1"/>
    </source>
</evidence>
<dbReference type="EMBL" id="CAJHIQ010000008">
    <property type="protein sequence ID" value="CAD6492084.1"/>
    <property type="molecule type" value="Genomic_DNA"/>
</dbReference>
<dbReference type="Proteomes" id="UP000639006">
    <property type="component" value="Unassembled WGS sequence"/>
</dbReference>
<dbReference type="InterPro" id="IPR027417">
    <property type="entry name" value="P-loop_NTPase"/>
</dbReference>
<dbReference type="GO" id="GO:0016887">
    <property type="term" value="F:ATP hydrolysis activity"/>
    <property type="evidence" value="ECO:0007669"/>
    <property type="project" value="InterPro"/>
</dbReference>
<feature type="domain" description="ABC transporter" evidence="6">
    <location>
        <begin position="17"/>
        <end position="55"/>
    </location>
</feature>
<keyword evidence="2" id="KW-0813">Transport</keyword>
<dbReference type="GO" id="GO:0005524">
    <property type="term" value="F:ATP binding"/>
    <property type="evidence" value="ECO:0007669"/>
    <property type="project" value="UniProtKB-KW"/>
</dbReference>
<protein>
    <recommendedName>
        <fullName evidence="6">ABC transporter domain-containing protein</fullName>
    </recommendedName>
</protein>
<evidence type="ECO:0000259" key="6">
    <source>
        <dbReference type="Pfam" id="PF00005"/>
    </source>
</evidence>
<dbReference type="EMBL" id="CAJHIQ010000008">
    <property type="protein sequence ID" value="CAD6492072.1"/>
    <property type="molecule type" value="Genomic_DNA"/>
</dbReference>
<evidence type="ECO:0000313" key="9">
    <source>
        <dbReference type="Proteomes" id="UP000639006"/>
    </source>
</evidence>
<evidence type="ECO:0000256" key="1">
    <source>
        <dbReference type="ARBA" id="ARBA00005417"/>
    </source>
</evidence>
<sequence>MKYKDLTKVFNGKTVINGLNFQVQEGEVFGYLSPNGARKTTTMRIILGLLRPTSGIGALALMFVVAGAGTNKAKNKQEE</sequence>
<dbReference type="Gene3D" id="3.40.50.300">
    <property type="entry name" value="P-loop containing nucleotide triphosphate hydrolases"/>
    <property type="match status" value="1"/>
</dbReference>
<keyword evidence="5" id="KW-0472">Membrane</keyword>
<evidence type="ECO:0000256" key="3">
    <source>
        <dbReference type="ARBA" id="ARBA00022741"/>
    </source>
</evidence>
<dbReference type="InterPro" id="IPR003439">
    <property type="entry name" value="ABC_transporter-like_ATP-bd"/>
</dbReference>
<proteinExistence type="inferred from homology"/>
<evidence type="ECO:0000313" key="7">
    <source>
        <dbReference type="EMBL" id="CAD6492072.1"/>
    </source>
</evidence>
<gene>
    <name evidence="7" type="ORF">DIAAKJNI_00203</name>
    <name evidence="8" type="ORF">DIAAKJNI_00212</name>
</gene>
<keyword evidence="3" id="KW-0547">Nucleotide-binding</keyword>
<dbReference type="InterPro" id="IPR050763">
    <property type="entry name" value="ABC_transporter_ATP-binding"/>
</dbReference>
<evidence type="ECO:0000256" key="2">
    <source>
        <dbReference type="ARBA" id="ARBA00022448"/>
    </source>
</evidence>
<keyword evidence="5" id="KW-1133">Transmembrane helix</keyword>
<dbReference type="Pfam" id="PF00005">
    <property type="entry name" value="ABC_tran"/>
    <property type="match status" value="1"/>
</dbReference>
<organism evidence="7 9">
    <name type="scientific">Candidatus Argoarchaeum ethanivorans</name>
    <dbReference type="NCBI Taxonomy" id="2608793"/>
    <lineage>
        <taxon>Archaea</taxon>
        <taxon>Methanobacteriati</taxon>
        <taxon>Methanobacteriota</taxon>
        <taxon>Stenosarchaea group</taxon>
        <taxon>Methanomicrobia</taxon>
        <taxon>Methanosarcinales</taxon>
        <taxon>Methanosarcinales incertae sedis</taxon>
        <taxon>GOM Arc I cluster</taxon>
        <taxon>Candidatus Argoarchaeum</taxon>
    </lineage>
</organism>
<dbReference type="SUPFAM" id="SSF52540">
    <property type="entry name" value="P-loop containing nucleoside triphosphate hydrolases"/>
    <property type="match status" value="1"/>
</dbReference>
<dbReference type="PANTHER" id="PTHR42711:SF5">
    <property type="entry name" value="ABC TRANSPORTER ATP-BINDING PROTEIN NATA"/>
    <property type="match status" value="1"/>
</dbReference>
<comment type="caution">
    <text evidence="7">The sequence shown here is derived from an EMBL/GenBank/DDBJ whole genome shotgun (WGS) entry which is preliminary data.</text>
</comment>
<comment type="similarity">
    <text evidence="1">Belongs to the ABC transporter superfamily.</text>
</comment>
<keyword evidence="4" id="KW-0067">ATP-binding</keyword>
<evidence type="ECO:0000256" key="5">
    <source>
        <dbReference type="SAM" id="Phobius"/>
    </source>
</evidence>